<evidence type="ECO:0000256" key="3">
    <source>
        <dbReference type="ARBA" id="ARBA00022771"/>
    </source>
</evidence>
<comment type="caution">
    <text evidence="6">The sequence shown here is derived from an EMBL/GenBank/DDBJ whole genome shotgun (WGS) entry which is preliminary data.</text>
</comment>
<organism evidence="6 7">
    <name type="scientific">Pisum sativum</name>
    <name type="common">Garden pea</name>
    <name type="synonym">Lathyrus oleraceus</name>
    <dbReference type="NCBI Taxonomy" id="3888"/>
    <lineage>
        <taxon>Eukaryota</taxon>
        <taxon>Viridiplantae</taxon>
        <taxon>Streptophyta</taxon>
        <taxon>Embryophyta</taxon>
        <taxon>Tracheophyta</taxon>
        <taxon>Spermatophyta</taxon>
        <taxon>Magnoliopsida</taxon>
        <taxon>eudicotyledons</taxon>
        <taxon>Gunneridae</taxon>
        <taxon>Pentapetalae</taxon>
        <taxon>rosids</taxon>
        <taxon>fabids</taxon>
        <taxon>Fabales</taxon>
        <taxon>Fabaceae</taxon>
        <taxon>Papilionoideae</taxon>
        <taxon>50 kb inversion clade</taxon>
        <taxon>NPAAA clade</taxon>
        <taxon>Hologalegina</taxon>
        <taxon>IRL clade</taxon>
        <taxon>Fabeae</taxon>
        <taxon>Lathyrus</taxon>
    </lineage>
</organism>
<name>A0A9D4WIP5_PEA</name>
<dbReference type="GO" id="GO:0008270">
    <property type="term" value="F:zinc ion binding"/>
    <property type="evidence" value="ECO:0007669"/>
    <property type="project" value="UniProtKB-KW"/>
</dbReference>
<evidence type="ECO:0000256" key="1">
    <source>
        <dbReference type="ARBA" id="ARBA00009374"/>
    </source>
</evidence>
<dbReference type="AlphaFoldDB" id="A0A9D4WIP5"/>
<keyword evidence="2" id="KW-0479">Metal-binding</keyword>
<evidence type="ECO:0000313" key="7">
    <source>
        <dbReference type="Proteomes" id="UP001058974"/>
    </source>
</evidence>
<dbReference type="Pfam" id="PF04570">
    <property type="entry name" value="zf-FLZ"/>
    <property type="match status" value="1"/>
</dbReference>
<gene>
    <name evidence="6" type="ORF">KIW84_050914</name>
</gene>
<feature type="zinc finger region" description="FLZ-type" evidence="4">
    <location>
        <begin position="389"/>
        <end position="433"/>
    </location>
</feature>
<dbReference type="Proteomes" id="UP001058974">
    <property type="component" value="Chromosome 5"/>
</dbReference>
<comment type="similarity">
    <text evidence="1">Belongs to the FLZ family.</text>
</comment>
<dbReference type="PANTHER" id="PTHR46868">
    <property type="entry name" value="FCS-LIKE ZINC FINGER 11"/>
    <property type="match status" value="1"/>
</dbReference>
<evidence type="ECO:0000313" key="6">
    <source>
        <dbReference type="EMBL" id="KAI5403528.1"/>
    </source>
</evidence>
<dbReference type="PROSITE" id="PS51795">
    <property type="entry name" value="ZF_FLZ"/>
    <property type="match status" value="1"/>
</dbReference>
<dbReference type="InterPro" id="IPR007650">
    <property type="entry name" value="Zf-FLZ_dom"/>
</dbReference>
<accession>A0A9D4WIP5</accession>
<sequence>FADFEACKREKETEEREKCRTAQVFHSSRVFFYCIWLSFLFKTISQILKDTEKQPRCVEIMLRKRSSSIQKDQHNMGYLTNSDANSEKYLKSHDFGRNIKGNSIFNIPCLFVGLGPKGFLDSDSVRSPTSPLDTKVLSNFGNHVRNQRSSLFEGNQRSWDCCKVGLSIVESLEDCNCSRFCGKTLQSLDSKNNSLSPRMMIKTTPICETCMDSFESSKSLPKDFCTRNESVIHKGECESNVLFEIGVGRTRSCSMDSCKSLKATDLDIDDFDMKDVAFQVSFSPHFIGGSENSNAFTAESKPNTLSEFSSDEILKSLSASEIELSEDYTCVISHGPNPKTTHIFCDCVLETHPDLCIKNHFKSEECEKEKVVTPIGKGLQTPNQYRSSAFLSFCHHCDKKLEEGKDIYIYRGEKAFCSLTCREMAIMIDEELEKSNPPCENSPKPKPGEQIFETGIPIII</sequence>
<evidence type="ECO:0000259" key="5">
    <source>
        <dbReference type="PROSITE" id="PS51795"/>
    </source>
</evidence>
<keyword evidence="3" id="KW-0862">Zinc</keyword>
<protein>
    <recommendedName>
        <fullName evidence="5">FLZ-type domain-containing protein</fullName>
    </recommendedName>
</protein>
<dbReference type="Gramene" id="Psat05G0091400-T1">
    <property type="protein sequence ID" value="KAI5403528.1"/>
    <property type="gene ID" value="KIW84_050914"/>
</dbReference>
<dbReference type="PANTHER" id="PTHR46868:SF7">
    <property type="entry name" value="DUF581 FAMILY PROTEIN"/>
    <property type="match status" value="1"/>
</dbReference>
<feature type="non-terminal residue" evidence="6">
    <location>
        <position position="460"/>
    </location>
</feature>
<keyword evidence="7" id="KW-1185">Reference proteome</keyword>
<proteinExistence type="inferred from homology"/>
<feature type="domain" description="FLZ-type" evidence="5">
    <location>
        <begin position="389"/>
        <end position="433"/>
    </location>
</feature>
<keyword evidence="3" id="KW-0863">Zinc-finger</keyword>
<evidence type="ECO:0000256" key="4">
    <source>
        <dbReference type="PROSITE-ProRule" id="PRU01131"/>
    </source>
</evidence>
<reference evidence="6 7" key="1">
    <citation type="journal article" date="2022" name="Nat. Genet.">
        <title>Improved pea reference genome and pan-genome highlight genomic features and evolutionary characteristics.</title>
        <authorList>
            <person name="Yang T."/>
            <person name="Liu R."/>
            <person name="Luo Y."/>
            <person name="Hu S."/>
            <person name="Wang D."/>
            <person name="Wang C."/>
            <person name="Pandey M.K."/>
            <person name="Ge S."/>
            <person name="Xu Q."/>
            <person name="Li N."/>
            <person name="Li G."/>
            <person name="Huang Y."/>
            <person name="Saxena R.K."/>
            <person name="Ji Y."/>
            <person name="Li M."/>
            <person name="Yan X."/>
            <person name="He Y."/>
            <person name="Liu Y."/>
            <person name="Wang X."/>
            <person name="Xiang C."/>
            <person name="Varshney R.K."/>
            <person name="Ding H."/>
            <person name="Gao S."/>
            <person name="Zong X."/>
        </authorList>
    </citation>
    <scope>NUCLEOTIDE SEQUENCE [LARGE SCALE GENOMIC DNA]</scope>
    <source>
        <strain evidence="6 7">cv. Zhongwan 6</strain>
    </source>
</reference>
<dbReference type="InterPro" id="IPR044585">
    <property type="entry name" value="FLZ10/11"/>
</dbReference>
<dbReference type="EMBL" id="JAMSHJ010000005">
    <property type="protein sequence ID" value="KAI5403528.1"/>
    <property type="molecule type" value="Genomic_DNA"/>
</dbReference>
<evidence type="ECO:0000256" key="2">
    <source>
        <dbReference type="ARBA" id="ARBA00022723"/>
    </source>
</evidence>